<evidence type="ECO:0000313" key="20">
    <source>
        <dbReference type="EMBL" id="OQK16005.1"/>
    </source>
</evidence>
<keyword evidence="8 18" id="KW-0432">Leucine biosynthesis</keyword>
<dbReference type="NCBIfam" id="TIGR00169">
    <property type="entry name" value="leuB"/>
    <property type="match status" value="1"/>
</dbReference>
<dbReference type="PANTHER" id="PTHR42979">
    <property type="entry name" value="3-ISOPROPYLMALATE DEHYDROGENASE"/>
    <property type="match status" value="1"/>
</dbReference>
<comment type="cofactor">
    <cofactor evidence="18">
        <name>Mg(2+)</name>
        <dbReference type="ChEBI" id="CHEBI:18420"/>
    </cofactor>
    <cofactor evidence="18">
        <name>Mn(2+)</name>
        <dbReference type="ChEBI" id="CHEBI:29035"/>
    </cofactor>
    <text evidence="18">Binds 1 Mg(2+) or Mn(2+) ion per subunit.</text>
</comment>
<keyword evidence="21" id="KW-1185">Reference proteome</keyword>
<dbReference type="GO" id="GO:0005829">
    <property type="term" value="C:cytosol"/>
    <property type="evidence" value="ECO:0007669"/>
    <property type="project" value="TreeGrafter"/>
</dbReference>
<protein>
    <recommendedName>
        <fullName evidence="7 16">3-isopropylmalate dehydrogenase</fullName>
        <ecNumber evidence="6 16">1.1.1.85</ecNumber>
    </recommendedName>
</protein>
<evidence type="ECO:0000256" key="18">
    <source>
        <dbReference type="RuleBase" id="RU004445"/>
    </source>
</evidence>
<evidence type="ECO:0000256" key="11">
    <source>
        <dbReference type="ARBA" id="ARBA00022842"/>
    </source>
</evidence>
<sequence length="369" mass="40431">MKNYKIAILAGDGIGPEITREAVKVLKLIEERNDVSFELMPALFGACAYFATGDAFPQETKDICDSADAILKGPIGLSHEESKNIPIDKQPERGALLPMRRRYNTYANFRPVSLPKELAHFSPLKAEIIGEGIDIIIVRELVGGLYFGEKEMGVNKDGLRYVKETLEYDENQIRQILHQAFKLAGHRKKVLHNIHKSNVLKSSVLWNEILEEVAVEYPEIEVINILVDAAATLLCLKPTQFDVMVMENMFGDILSDQGGGILGSLGLMPSACIGDDKAYYEPSHGSAPDIAGKNIANPYSMIGSVAMMLENSFDMADEAKNVWAAMQGVFADGFSTADLSKPGSGVNMISTIEFGDKVVEKLSKMPKVG</sequence>
<dbReference type="SUPFAM" id="SSF53659">
    <property type="entry name" value="Isocitrate/Isopropylmalate dehydrogenase-like"/>
    <property type="match status" value="1"/>
</dbReference>
<dbReference type="AlphaFoldDB" id="A0A1V8M365"/>
<keyword evidence="11" id="KW-0460">Magnesium</keyword>
<feature type="domain" description="Isopropylmalate dehydrogenase-like" evidence="19">
    <location>
        <begin position="5"/>
        <end position="358"/>
    </location>
</feature>
<dbReference type="Gene3D" id="3.40.718.10">
    <property type="entry name" value="Isopropylmalate Dehydrogenase"/>
    <property type="match status" value="1"/>
</dbReference>
<comment type="subunit">
    <text evidence="5 18">Homodimer.</text>
</comment>
<evidence type="ECO:0000256" key="16">
    <source>
        <dbReference type="NCBIfam" id="TIGR00169"/>
    </source>
</evidence>
<dbReference type="SMART" id="SM01329">
    <property type="entry name" value="Iso_dh"/>
    <property type="match status" value="1"/>
</dbReference>
<evidence type="ECO:0000256" key="12">
    <source>
        <dbReference type="ARBA" id="ARBA00023002"/>
    </source>
</evidence>
<evidence type="ECO:0000256" key="2">
    <source>
        <dbReference type="ARBA" id="ARBA00001936"/>
    </source>
</evidence>
<evidence type="ECO:0000313" key="21">
    <source>
        <dbReference type="Proteomes" id="UP000191980"/>
    </source>
</evidence>
<evidence type="ECO:0000256" key="6">
    <source>
        <dbReference type="ARBA" id="ARBA00013101"/>
    </source>
</evidence>
<dbReference type="Proteomes" id="UP000191980">
    <property type="component" value="Unassembled WGS sequence"/>
</dbReference>
<dbReference type="EC" id="1.1.1.85" evidence="6 16"/>
<organism evidence="20 21">
    <name type="scientific">Methyloprofundus sedimenti</name>
    <dbReference type="NCBI Taxonomy" id="1420851"/>
    <lineage>
        <taxon>Bacteria</taxon>
        <taxon>Pseudomonadati</taxon>
        <taxon>Pseudomonadota</taxon>
        <taxon>Gammaproteobacteria</taxon>
        <taxon>Methylococcales</taxon>
        <taxon>Methylococcaceae</taxon>
        <taxon>Methyloprofundus</taxon>
    </lineage>
</organism>
<comment type="pathway">
    <text evidence="3 18">Amino-acid biosynthesis; L-leucine biosynthesis; L-leucine from 3-methyl-2-oxobutanoate: step 3/4.</text>
</comment>
<keyword evidence="12 17" id="KW-0560">Oxidoreductase</keyword>
<dbReference type="GO" id="GO:0000287">
    <property type="term" value="F:magnesium ion binding"/>
    <property type="evidence" value="ECO:0007669"/>
    <property type="project" value="InterPro"/>
</dbReference>
<dbReference type="PANTHER" id="PTHR42979:SF1">
    <property type="entry name" value="3-ISOPROPYLMALATE DEHYDROGENASE"/>
    <property type="match status" value="1"/>
</dbReference>
<comment type="function">
    <text evidence="18">Catalyzes the oxidation of 3-carboxy-2-hydroxy-4-methylpentanoate (3-isopropylmalate) to 3-carboxy-4-methyl-2-oxopentanoate. The product decarboxylates to 4-methyl-2 oxopentanoate.</text>
</comment>
<comment type="caution">
    <text evidence="20">The sequence shown here is derived from an EMBL/GenBank/DDBJ whole genome shotgun (WGS) entry which is preliminary data.</text>
</comment>
<evidence type="ECO:0000256" key="13">
    <source>
        <dbReference type="ARBA" id="ARBA00023027"/>
    </source>
</evidence>
<dbReference type="UniPathway" id="UPA00048">
    <property type="reaction ID" value="UER00072"/>
</dbReference>
<proteinExistence type="inferred from homology"/>
<evidence type="ECO:0000256" key="5">
    <source>
        <dbReference type="ARBA" id="ARBA00011738"/>
    </source>
</evidence>
<evidence type="ECO:0000256" key="4">
    <source>
        <dbReference type="ARBA" id="ARBA00008319"/>
    </source>
</evidence>
<reference evidence="20 21" key="1">
    <citation type="submission" date="2015-12" db="EMBL/GenBank/DDBJ databases">
        <authorList>
            <person name="Shamseldin A."/>
            <person name="Moawad H."/>
            <person name="Abd El-Rahim W.M."/>
            <person name="Sadowsky M.J."/>
        </authorList>
    </citation>
    <scope>NUCLEOTIDE SEQUENCE [LARGE SCALE GENOMIC DNA]</scope>
    <source>
        <strain evidence="20 21">WF1</strain>
    </source>
</reference>
<keyword evidence="14" id="KW-0464">Manganese</keyword>
<dbReference type="STRING" id="1420851.AU255_12855"/>
<dbReference type="OrthoDB" id="9767905at2"/>
<name>A0A1V8M365_9GAMM</name>
<keyword evidence="9" id="KW-0028">Amino-acid biosynthesis</keyword>
<evidence type="ECO:0000256" key="9">
    <source>
        <dbReference type="ARBA" id="ARBA00022605"/>
    </source>
</evidence>
<evidence type="ECO:0000256" key="1">
    <source>
        <dbReference type="ARBA" id="ARBA00000624"/>
    </source>
</evidence>
<dbReference type="RefSeq" id="WP_080523385.1">
    <property type="nucleotide sequence ID" value="NZ_LPUF01000002.1"/>
</dbReference>
<evidence type="ECO:0000256" key="10">
    <source>
        <dbReference type="ARBA" id="ARBA00022723"/>
    </source>
</evidence>
<evidence type="ECO:0000256" key="3">
    <source>
        <dbReference type="ARBA" id="ARBA00004762"/>
    </source>
</evidence>
<dbReference type="InterPro" id="IPR024084">
    <property type="entry name" value="IsoPropMal-DH-like_dom"/>
</dbReference>
<dbReference type="Pfam" id="PF00180">
    <property type="entry name" value="Iso_dh"/>
    <property type="match status" value="1"/>
</dbReference>
<accession>A0A1V8M365</accession>
<keyword evidence="15 18" id="KW-0100">Branched-chain amino acid biosynthesis</keyword>
<dbReference type="GO" id="GO:0009098">
    <property type="term" value="P:L-leucine biosynthetic process"/>
    <property type="evidence" value="ECO:0007669"/>
    <property type="project" value="UniProtKB-UniRule"/>
</dbReference>
<dbReference type="FunFam" id="3.40.718.10:FF:000006">
    <property type="entry name" value="3-isopropylmalate dehydrogenase"/>
    <property type="match status" value="1"/>
</dbReference>
<gene>
    <name evidence="20" type="ORF">AU255_12855</name>
</gene>
<evidence type="ECO:0000256" key="8">
    <source>
        <dbReference type="ARBA" id="ARBA00022430"/>
    </source>
</evidence>
<keyword evidence="10 18" id="KW-0479">Metal-binding</keyword>
<evidence type="ECO:0000256" key="7">
    <source>
        <dbReference type="ARBA" id="ARBA00019276"/>
    </source>
</evidence>
<dbReference type="PROSITE" id="PS00470">
    <property type="entry name" value="IDH_IMDH"/>
    <property type="match status" value="1"/>
</dbReference>
<evidence type="ECO:0000256" key="14">
    <source>
        <dbReference type="ARBA" id="ARBA00023211"/>
    </source>
</evidence>
<keyword evidence="13 18" id="KW-0520">NAD</keyword>
<dbReference type="InterPro" id="IPR019818">
    <property type="entry name" value="IsoCit/isopropylmalate_DH_CS"/>
</dbReference>
<dbReference type="InterPro" id="IPR004429">
    <property type="entry name" value="Isopropylmalate_DH"/>
</dbReference>
<evidence type="ECO:0000256" key="15">
    <source>
        <dbReference type="ARBA" id="ARBA00023304"/>
    </source>
</evidence>
<evidence type="ECO:0000259" key="19">
    <source>
        <dbReference type="SMART" id="SM01329"/>
    </source>
</evidence>
<comment type="cofactor">
    <cofactor evidence="2">
        <name>Mn(2+)</name>
        <dbReference type="ChEBI" id="CHEBI:29035"/>
    </cofactor>
</comment>
<dbReference type="EMBL" id="LPUF01000002">
    <property type="protein sequence ID" value="OQK16005.1"/>
    <property type="molecule type" value="Genomic_DNA"/>
</dbReference>
<dbReference type="GO" id="GO:0051287">
    <property type="term" value="F:NAD binding"/>
    <property type="evidence" value="ECO:0007669"/>
    <property type="project" value="InterPro"/>
</dbReference>
<comment type="similarity">
    <text evidence="4">Belongs to the isocitrate and isopropylmalate dehydrogenases family. LeuB type 1 subfamily.</text>
</comment>
<comment type="catalytic activity">
    <reaction evidence="1 18">
        <text>(2R,3S)-3-isopropylmalate + NAD(+) = 4-methyl-2-oxopentanoate + CO2 + NADH</text>
        <dbReference type="Rhea" id="RHEA:32271"/>
        <dbReference type="ChEBI" id="CHEBI:16526"/>
        <dbReference type="ChEBI" id="CHEBI:17865"/>
        <dbReference type="ChEBI" id="CHEBI:35121"/>
        <dbReference type="ChEBI" id="CHEBI:57540"/>
        <dbReference type="ChEBI" id="CHEBI:57945"/>
        <dbReference type="EC" id="1.1.1.85"/>
    </reaction>
</comment>
<evidence type="ECO:0000256" key="17">
    <source>
        <dbReference type="RuleBase" id="RU004443"/>
    </source>
</evidence>
<dbReference type="GO" id="GO:0003862">
    <property type="term" value="F:3-isopropylmalate dehydrogenase activity"/>
    <property type="evidence" value="ECO:0007669"/>
    <property type="project" value="UniProtKB-UniRule"/>
</dbReference>